<accession>A0A9R1UXU2</accession>
<dbReference type="Pfam" id="PF10344">
    <property type="entry name" value="Hobbit"/>
    <property type="match status" value="1"/>
</dbReference>
<organism evidence="1 2">
    <name type="scientific">Lactuca sativa</name>
    <name type="common">Garden lettuce</name>
    <dbReference type="NCBI Taxonomy" id="4236"/>
    <lineage>
        <taxon>Eukaryota</taxon>
        <taxon>Viridiplantae</taxon>
        <taxon>Streptophyta</taxon>
        <taxon>Embryophyta</taxon>
        <taxon>Tracheophyta</taxon>
        <taxon>Spermatophyta</taxon>
        <taxon>Magnoliopsida</taxon>
        <taxon>eudicotyledons</taxon>
        <taxon>Gunneridae</taxon>
        <taxon>Pentapetalae</taxon>
        <taxon>asterids</taxon>
        <taxon>campanulids</taxon>
        <taxon>Asterales</taxon>
        <taxon>Asteraceae</taxon>
        <taxon>Cichorioideae</taxon>
        <taxon>Cichorieae</taxon>
        <taxon>Lactucinae</taxon>
        <taxon>Lactuca</taxon>
    </lineage>
</organism>
<evidence type="ECO:0000313" key="2">
    <source>
        <dbReference type="Proteomes" id="UP000235145"/>
    </source>
</evidence>
<comment type="caution">
    <text evidence="1">The sequence shown here is derived from an EMBL/GenBank/DDBJ whole genome shotgun (WGS) entry which is preliminary data.</text>
</comment>
<dbReference type="PANTHER" id="PTHR15678:SF11">
    <property type="entry name" value="FMP27, GFWDK DOMAIN-CONTAINING PROTEIN"/>
    <property type="match status" value="1"/>
</dbReference>
<sequence>MLQTGVSIKNIDISLGEISVDLNEDLISKKKKSLDTHDDELVQSTTTTTNSEKKQQNKQATFVTLTKYTSLFPEKVSITLPKLDVKFVHKEHHIVMENNITAVQFKSIKSQSVENVGESTCLDLQLEFSEIHILKEDGRSVLNLFKLAVVSFVYIRSPPTSPIKLEIDVKLGGTQCNIIMARLKPLMLLRPAKKKKAGPKDASANTVKVQSSDESKVIIWTCTFSAPETTITLFNLEGLPVYHVRIFISYMTV</sequence>
<dbReference type="InterPro" id="IPR045167">
    <property type="entry name" value="Hobbit"/>
</dbReference>
<dbReference type="Proteomes" id="UP000235145">
    <property type="component" value="Unassembled WGS sequence"/>
</dbReference>
<dbReference type="EMBL" id="NBSK02000007">
    <property type="protein sequence ID" value="KAJ0194763.1"/>
    <property type="molecule type" value="Genomic_DNA"/>
</dbReference>
<dbReference type="AlphaFoldDB" id="A0A9R1UXU2"/>
<proteinExistence type="predicted"/>
<gene>
    <name evidence="1" type="ORF">LSAT_V11C700370100</name>
</gene>
<dbReference type="PANTHER" id="PTHR15678">
    <property type="entry name" value="ANTIGEN MLAA-22-RELATED"/>
    <property type="match status" value="1"/>
</dbReference>
<protein>
    <submittedName>
        <fullName evidence="1">Uncharacterized protein</fullName>
    </submittedName>
</protein>
<name>A0A9R1UXU2_LACSA</name>
<evidence type="ECO:0000313" key="1">
    <source>
        <dbReference type="EMBL" id="KAJ0194763.1"/>
    </source>
</evidence>
<reference evidence="1 2" key="1">
    <citation type="journal article" date="2017" name="Nat. Commun.">
        <title>Genome assembly with in vitro proximity ligation data and whole-genome triplication in lettuce.</title>
        <authorList>
            <person name="Reyes-Chin-Wo S."/>
            <person name="Wang Z."/>
            <person name="Yang X."/>
            <person name="Kozik A."/>
            <person name="Arikit S."/>
            <person name="Song C."/>
            <person name="Xia L."/>
            <person name="Froenicke L."/>
            <person name="Lavelle D.O."/>
            <person name="Truco M.J."/>
            <person name="Xia R."/>
            <person name="Zhu S."/>
            <person name="Xu C."/>
            <person name="Xu H."/>
            <person name="Xu X."/>
            <person name="Cox K."/>
            <person name="Korf I."/>
            <person name="Meyers B.C."/>
            <person name="Michelmore R.W."/>
        </authorList>
    </citation>
    <scope>NUCLEOTIDE SEQUENCE [LARGE SCALE GENOMIC DNA]</scope>
    <source>
        <strain evidence="2">cv. Salinas</strain>
        <tissue evidence="1">Seedlings</tissue>
    </source>
</reference>
<keyword evidence="2" id="KW-1185">Reference proteome</keyword>